<dbReference type="AlphaFoldDB" id="A0A5N6XSK1"/>
<accession>A0A5N6XSK1</accession>
<dbReference type="Proteomes" id="UP000325558">
    <property type="component" value="Unassembled WGS sequence"/>
</dbReference>
<keyword evidence="2" id="KW-0285">Flavoprotein</keyword>
<dbReference type="InterPro" id="IPR036188">
    <property type="entry name" value="FAD/NAD-bd_sf"/>
</dbReference>
<dbReference type="EMBL" id="ML737221">
    <property type="protein sequence ID" value="KAE8335366.1"/>
    <property type="molecule type" value="Genomic_DNA"/>
</dbReference>
<dbReference type="InterPro" id="IPR050493">
    <property type="entry name" value="FAD-dep_Monooxygenase_BioMet"/>
</dbReference>
<comment type="similarity">
    <text evidence="1">Belongs to the paxM FAD-dependent monooxygenase family.</text>
</comment>
<feature type="domain" description="FAD-binding" evidence="6">
    <location>
        <begin position="2"/>
        <end position="164"/>
    </location>
</feature>
<dbReference type="PANTHER" id="PTHR13789">
    <property type="entry name" value="MONOOXYGENASE"/>
    <property type="match status" value="1"/>
</dbReference>
<dbReference type="OrthoDB" id="1878542at2759"/>
<dbReference type="SUPFAM" id="SSF51905">
    <property type="entry name" value="FAD/NAD(P)-binding domain"/>
    <property type="match status" value="1"/>
</dbReference>
<evidence type="ECO:0000256" key="5">
    <source>
        <dbReference type="ARBA" id="ARBA00023033"/>
    </source>
</evidence>
<organism evidence="7">
    <name type="scientific">Aspergillus arachidicola</name>
    <dbReference type="NCBI Taxonomy" id="656916"/>
    <lineage>
        <taxon>Eukaryota</taxon>
        <taxon>Fungi</taxon>
        <taxon>Dikarya</taxon>
        <taxon>Ascomycota</taxon>
        <taxon>Pezizomycotina</taxon>
        <taxon>Eurotiomycetes</taxon>
        <taxon>Eurotiomycetidae</taxon>
        <taxon>Eurotiales</taxon>
        <taxon>Aspergillaceae</taxon>
        <taxon>Aspergillus</taxon>
        <taxon>Aspergillus subgen. Circumdati</taxon>
    </lineage>
</organism>
<gene>
    <name evidence="7" type="ORF">BDV24DRAFT_156117</name>
</gene>
<sequence length="405" mass="45769">MQVLIIGAGLGGLVCAIACRRAGIEVTVLEQSAEISEVGAGIQIPPNASRVMRNIGLLSQVQSEAIRVQWIDILRYKNGERLIRRPLSDDHIKTLGGEWLVIHRADYHNILLQEAKRLGANILLSSRVVDVNVRQTKAMLGNKTFAPDVIIGADGLWSITRDSLLDKPAPPYETGDLAYRAIVSRDTLLGLNDPRVRTLCDAPGVTIWVGPRCHCVFYPIKKRTVFNLVLLRPDNMPRSSRKAEGSLQEMQETFEGWDPYCTTILGDACHPTLPYQAQGAAMAVEDGALIGYLLGEYEKVKYTPHLDKRSLQSLLKLYEKMRKSRTTVNVVGAVNNRHFYHMEDGVEQTERDQSMKMHNWQYKSSKYSWLDVHYQQELLGYDVLWHGKQAFLTWWAEEYGGKGYI</sequence>
<dbReference type="SUPFAM" id="SSF54373">
    <property type="entry name" value="FAD-linked reductases, C-terminal domain"/>
    <property type="match status" value="1"/>
</dbReference>
<keyword evidence="4" id="KW-0560">Oxidoreductase</keyword>
<dbReference type="PANTHER" id="PTHR13789:SF311">
    <property type="entry name" value="HYDROXYLASE, PUTATIVE (AFU_ORTHOLOGUE AFUA_5G10180)-RELATED"/>
    <property type="match status" value="1"/>
</dbReference>
<evidence type="ECO:0000259" key="6">
    <source>
        <dbReference type="Pfam" id="PF01494"/>
    </source>
</evidence>
<proteinExistence type="inferred from homology"/>
<name>A0A5N6XSK1_9EURO</name>
<keyword evidence="3" id="KW-0274">FAD</keyword>
<evidence type="ECO:0000313" key="7">
    <source>
        <dbReference type="EMBL" id="KAE8335366.1"/>
    </source>
</evidence>
<dbReference type="PRINTS" id="PR00420">
    <property type="entry name" value="RNGMNOXGNASE"/>
</dbReference>
<dbReference type="InterPro" id="IPR002938">
    <property type="entry name" value="FAD-bd"/>
</dbReference>
<evidence type="ECO:0000256" key="2">
    <source>
        <dbReference type="ARBA" id="ARBA00022630"/>
    </source>
</evidence>
<evidence type="ECO:0000256" key="4">
    <source>
        <dbReference type="ARBA" id="ARBA00023002"/>
    </source>
</evidence>
<dbReference type="Gene3D" id="3.50.50.60">
    <property type="entry name" value="FAD/NAD(P)-binding domain"/>
    <property type="match status" value="1"/>
</dbReference>
<reference evidence="7" key="1">
    <citation type="submission" date="2019-04" db="EMBL/GenBank/DDBJ databases">
        <title>Friends and foes A comparative genomics study of 23 Aspergillus species from section Flavi.</title>
        <authorList>
            <consortium name="DOE Joint Genome Institute"/>
            <person name="Kjaerbolling I."/>
            <person name="Vesth T."/>
            <person name="Frisvad J.C."/>
            <person name="Nybo J.L."/>
            <person name="Theobald S."/>
            <person name="Kildgaard S."/>
            <person name="Isbrandt T."/>
            <person name="Kuo A."/>
            <person name="Sato A."/>
            <person name="Lyhne E.K."/>
            <person name="Kogle M.E."/>
            <person name="Wiebenga A."/>
            <person name="Kun R.S."/>
            <person name="Lubbers R.J."/>
            <person name="Makela M.R."/>
            <person name="Barry K."/>
            <person name="Chovatia M."/>
            <person name="Clum A."/>
            <person name="Daum C."/>
            <person name="Haridas S."/>
            <person name="He G."/>
            <person name="LaButti K."/>
            <person name="Lipzen A."/>
            <person name="Mondo S."/>
            <person name="Riley R."/>
            <person name="Salamov A."/>
            <person name="Simmons B.A."/>
            <person name="Magnuson J.K."/>
            <person name="Henrissat B."/>
            <person name="Mortensen U.H."/>
            <person name="Larsen T.O."/>
            <person name="Devries R.P."/>
            <person name="Grigoriev I.V."/>
            <person name="Machida M."/>
            <person name="Baker S.E."/>
            <person name="Andersen M.R."/>
        </authorList>
    </citation>
    <scope>NUCLEOTIDE SEQUENCE</scope>
    <source>
        <strain evidence="7">CBS 117612</strain>
    </source>
</reference>
<dbReference type="Pfam" id="PF01494">
    <property type="entry name" value="FAD_binding_3"/>
    <property type="match status" value="1"/>
</dbReference>
<keyword evidence="5" id="KW-0503">Monooxygenase</keyword>
<evidence type="ECO:0000256" key="3">
    <source>
        <dbReference type="ARBA" id="ARBA00022827"/>
    </source>
</evidence>
<dbReference type="GO" id="GO:0071949">
    <property type="term" value="F:FAD binding"/>
    <property type="evidence" value="ECO:0007669"/>
    <property type="project" value="InterPro"/>
</dbReference>
<protein>
    <recommendedName>
        <fullName evidence="6">FAD-binding domain-containing protein</fullName>
    </recommendedName>
</protein>
<dbReference type="GO" id="GO:0004497">
    <property type="term" value="F:monooxygenase activity"/>
    <property type="evidence" value="ECO:0007669"/>
    <property type="project" value="UniProtKB-KW"/>
</dbReference>
<evidence type="ECO:0000256" key="1">
    <source>
        <dbReference type="ARBA" id="ARBA00007992"/>
    </source>
</evidence>